<keyword evidence="2" id="KW-1185">Reference proteome</keyword>
<reference evidence="2" key="1">
    <citation type="journal article" date="2022" name="Mol. Ecol. Resour.">
        <title>The genomes of chicory, endive, great burdock and yacon provide insights into Asteraceae palaeo-polyploidization history and plant inulin production.</title>
        <authorList>
            <person name="Fan W."/>
            <person name="Wang S."/>
            <person name="Wang H."/>
            <person name="Wang A."/>
            <person name="Jiang F."/>
            <person name="Liu H."/>
            <person name="Zhao H."/>
            <person name="Xu D."/>
            <person name="Zhang Y."/>
        </authorList>
    </citation>
    <scope>NUCLEOTIDE SEQUENCE [LARGE SCALE GENOMIC DNA]</scope>
    <source>
        <strain evidence="2">cv. Punajuju</strain>
    </source>
</reference>
<protein>
    <submittedName>
        <fullName evidence="1">Uncharacterized protein</fullName>
    </submittedName>
</protein>
<accession>A0ACB9F378</accession>
<gene>
    <name evidence="1" type="ORF">L2E82_15424</name>
</gene>
<dbReference type="Proteomes" id="UP001055811">
    <property type="component" value="Linkage Group LG03"/>
</dbReference>
<comment type="caution">
    <text evidence="1">The sequence shown here is derived from an EMBL/GenBank/DDBJ whole genome shotgun (WGS) entry which is preliminary data.</text>
</comment>
<evidence type="ECO:0000313" key="2">
    <source>
        <dbReference type="Proteomes" id="UP001055811"/>
    </source>
</evidence>
<organism evidence="1 2">
    <name type="scientific">Cichorium intybus</name>
    <name type="common">Chicory</name>
    <dbReference type="NCBI Taxonomy" id="13427"/>
    <lineage>
        <taxon>Eukaryota</taxon>
        <taxon>Viridiplantae</taxon>
        <taxon>Streptophyta</taxon>
        <taxon>Embryophyta</taxon>
        <taxon>Tracheophyta</taxon>
        <taxon>Spermatophyta</taxon>
        <taxon>Magnoliopsida</taxon>
        <taxon>eudicotyledons</taxon>
        <taxon>Gunneridae</taxon>
        <taxon>Pentapetalae</taxon>
        <taxon>asterids</taxon>
        <taxon>campanulids</taxon>
        <taxon>Asterales</taxon>
        <taxon>Asteraceae</taxon>
        <taxon>Cichorioideae</taxon>
        <taxon>Cichorieae</taxon>
        <taxon>Cichoriinae</taxon>
        <taxon>Cichorium</taxon>
    </lineage>
</organism>
<evidence type="ECO:0000313" key="1">
    <source>
        <dbReference type="EMBL" id="KAI3765391.1"/>
    </source>
</evidence>
<sequence>MLLIDHLDHSAQLQLSYSSSHRTVFANREFEDAWEGLEPLHFLDSFHPIQLQTQMEPKSSTLAPLPEDNQDQPQSDHATPSAFASKPTRPPSQTSSQKYSPIDWKDYFDQEDDVCIPDTNDVFHIYTAGKEGPVVFCLHGGGYSGLSFAISARIIKDKARVVAMDLRGHGKSSTENEIDMSIETLCNDVQAVVKKMYGDTPPAIVLIGHSMGGSVAVHVAAKKMLPSLAGLVVVDVVEGTAIASLMHMQKILSNRVQHFPSLEKAIEWNARSGNLRNIESARISIPGTVKYDESQQCYRHRARLEETEQYWRGWYEGLSDKFLSSPVPKLLLLAGTDRLDRALTIGQMQGKFQMVVVRHTGHAIQEDVPDEFASLILNFISRNRIGPHGVEIPGIRRPSQPHA</sequence>
<proteinExistence type="predicted"/>
<name>A0ACB9F378_CICIN</name>
<reference evidence="1 2" key="2">
    <citation type="journal article" date="2022" name="Mol. Ecol. Resour.">
        <title>The genomes of chicory, endive, great burdock and yacon provide insights into Asteraceae paleo-polyploidization history and plant inulin production.</title>
        <authorList>
            <person name="Fan W."/>
            <person name="Wang S."/>
            <person name="Wang H."/>
            <person name="Wang A."/>
            <person name="Jiang F."/>
            <person name="Liu H."/>
            <person name="Zhao H."/>
            <person name="Xu D."/>
            <person name="Zhang Y."/>
        </authorList>
    </citation>
    <scope>NUCLEOTIDE SEQUENCE [LARGE SCALE GENOMIC DNA]</scope>
    <source>
        <strain evidence="2">cv. Punajuju</strain>
        <tissue evidence="1">Leaves</tissue>
    </source>
</reference>
<dbReference type="EMBL" id="CM042011">
    <property type="protein sequence ID" value="KAI3765391.1"/>
    <property type="molecule type" value="Genomic_DNA"/>
</dbReference>